<reference evidence="1 2" key="1">
    <citation type="submission" date="2017-03" db="EMBL/GenBank/DDBJ databases">
        <title>Genome Sequence of Roseovarius mucosus strain SMR3 Isolated from a culture of the Diatom Skeletonema marinoi.</title>
        <authorList>
            <person name="Topel M."/>
            <person name="Pinder M."/>
            <person name="Johansson O.N."/>
            <person name="Kourtchenko O."/>
            <person name="Godhe A."/>
            <person name="Clarke A.K."/>
        </authorList>
    </citation>
    <scope>NUCLEOTIDE SEQUENCE [LARGE SCALE GENOMIC DNA]</scope>
    <source>
        <strain evidence="1 2">SMR3</strain>
    </source>
</reference>
<dbReference type="SUPFAM" id="SSF53098">
    <property type="entry name" value="Ribonuclease H-like"/>
    <property type="match status" value="1"/>
</dbReference>
<dbReference type="RefSeq" id="WP_157667313.1">
    <property type="nucleotide sequence ID" value="NZ_CP020474.1"/>
</dbReference>
<proteinExistence type="predicted"/>
<name>A0A1V0RRK6_9RHOB</name>
<keyword evidence="2" id="KW-1185">Reference proteome</keyword>
<dbReference type="Proteomes" id="UP000192273">
    <property type="component" value="Chromosome"/>
</dbReference>
<dbReference type="AlphaFoldDB" id="A0A1V0RRK6"/>
<organism evidence="1 2">
    <name type="scientific">Roseovarius mucosus</name>
    <dbReference type="NCBI Taxonomy" id="215743"/>
    <lineage>
        <taxon>Bacteria</taxon>
        <taxon>Pseudomonadati</taxon>
        <taxon>Pseudomonadota</taxon>
        <taxon>Alphaproteobacteria</taxon>
        <taxon>Rhodobacterales</taxon>
        <taxon>Roseobacteraceae</taxon>
        <taxon>Roseovarius</taxon>
    </lineage>
</organism>
<accession>A0A1V0RRK6</accession>
<dbReference type="InterPro" id="IPR012337">
    <property type="entry name" value="RNaseH-like_sf"/>
</dbReference>
<evidence type="ECO:0000313" key="1">
    <source>
        <dbReference type="EMBL" id="ARE84371.1"/>
    </source>
</evidence>
<dbReference type="KEGG" id="rmm:ROSMUCSMR3_02904"/>
<evidence type="ECO:0000313" key="2">
    <source>
        <dbReference type="Proteomes" id="UP000192273"/>
    </source>
</evidence>
<protein>
    <submittedName>
        <fullName evidence="1">Integrase</fullName>
    </submittedName>
</protein>
<dbReference type="OrthoDB" id="9814072at2"/>
<gene>
    <name evidence="1" type="ORF">ROSMUCSMR3_02904</name>
</gene>
<sequence>MDADFLVKALKEALAKHSKPEILNSDQVSDFTSAAKMDAKVKFSIDGKGLLRDNRMIERRWRSLTFECVYLNAFETNSVMRPGSASG</sequence>
<dbReference type="EMBL" id="CP020474">
    <property type="protein sequence ID" value="ARE84371.1"/>
    <property type="molecule type" value="Genomic_DNA"/>
</dbReference>